<protein>
    <submittedName>
        <fullName evidence="1">Uncharacterized protein</fullName>
    </submittedName>
</protein>
<dbReference type="EMBL" id="AP012057">
    <property type="protein sequence ID" value="BAN01419.1"/>
    <property type="molecule type" value="Genomic_DNA"/>
</dbReference>
<reference evidence="1 2" key="1">
    <citation type="journal article" date="2013" name="Int. J. Syst. Evol. Microbiol.">
        <title>Ilumatobacter nonamiense sp. nov. and Ilumatobacter coccineum sp. nov., isolated from seashore sand.</title>
        <authorList>
            <person name="Matsumoto A."/>
            <person name="Kasai H."/>
            <person name="Matsuo Y."/>
            <person name="Shizuri Y."/>
            <person name="Ichikawa N."/>
            <person name="Fujita N."/>
            <person name="Omura S."/>
            <person name="Takahashi Y."/>
        </authorList>
    </citation>
    <scope>NUCLEOTIDE SEQUENCE [LARGE SCALE GENOMIC DNA]</scope>
    <source>
        <strain evidence="2">NBRC 103263 / KCTC 29153 / YM16-304</strain>
    </source>
</reference>
<name>A0A6C7E893_ILUCY</name>
<accession>A0A6C7E893</accession>
<gene>
    <name evidence="1" type="ORF">YM304_11050</name>
</gene>
<dbReference type="AlphaFoldDB" id="A0A6C7E893"/>
<sequence length="57" mass="6027">MCLRPTSLSLVRDPGWNRFTVDTAGPLRGLADFVGICESCSGAAPRCRSSETLGGKI</sequence>
<evidence type="ECO:0000313" key="1">
    <source>
        <dbReference type="EMBL" id="BAN01419.1"/>
    </source>
</evidence>
<evidence type="ECO:0000313" key="2">
    <source>
        <dbReference type="Proteomes" id="UP000011863"/>
    </source>
</evidence>
<dbReference type="Proteomes" id="UP000011863">
    <property type="component" value="Chromosome"/>
</dbReference>
<dbReference type="KEGG" id="aym:YM304_11050"/>
<keyword evidence="2" id="KW-1185">Reference proteome</keyword>
<organism evidence="1 2">
    <name type="scientific">Ilumatobacter coccineus (strain NBRC 103263 / KCTC 29153 / YM16-304)</name>
    <dbReference type="NCBI Taxonomy" id="1313172"/>
    <lineage>
        <taxon>Bacteria</taxon>
        <taxon>Bacillati</taxon>
        <taxon>Actinomycetota</taxon>
        <taxon>Acidimicrobiia</taxon>
        <taxon>Acidimicrobiales</taxon>
        <taxon>Ilumatobacteraceae</taxon>
        <taxon>Ilumatobacter</taxon>
    </lineage>
</organism>
<proteinExistence type="predicted"/>